<proteinExistence type="predicted"/>
<dbReference type="Pfam" id="PF00107">
    <property type="entry name" value="ADH_zinc_N"/>
    <property type="match status" value="1"/>
</dbReference>
<dbReference type="Gene3D" id="3.90.180.10">
    <property type="entry name" value="Medium-chain alcohol dehydrogenases, catalytic domain"/>
    <property type="match status" value="1"/>
</dbReference>
<dbReference type="OrthoDB" id="9785812at2"/>
<dbReference type="PANTHER" id="PTHR48106">
    <property type="entry name" value="QUINONE OXIDOREDUCTASE PIG3-RELATED"/>
    <property type="match status" value="1"/>
</dbReference>
<dbReference type="GO" id="GO:0070402">
    <property type="term" value="F:NADPH binding"/>
    <property type="evidence" value="ECO:0007669"/>
    <property type="project" value="TreeGrafter"/>
</dbReference>
<name>A0A2U9TGS0_9GAMM</name>
<dbReference type="InterPro" id="IPR013149">
    <property type="entry name" value="ADH-like_C"/>
</dbReference>
<organism evidence="4 5">
    <name type="scientific">Marilutibacter maris</name>
    <dbReference type="NCBI Taxonomy" id="1605891"/>
    <lineage>
        <taxon>Bacteria</taxon>
        <taxon>Pseudomonadati</taxon>
        <taxon>Pseudomonadota</taxon>
        <taxon>Gammaproteobacteria</taxon>
        <taxon>Lysobacterales</taxon>
        <taxon>Lysobacteraceae</taxon>
        <taxon>Marilutibacter</taxon>
    </lineage>
</organism>
<dbReference type="SMART" id="SM00829">
    <property type="entry name" value="PKS_ER"/>
    <property type="match status" value="1"/>
</dbReference>
<keyword evidence="5" id="KW-1185">Reference proteome</keyword>
<dbReference type="RefSeq" id="WP_111266470.1">
    <property type="nucleotide sequence ID" value="NZ_CP029843.1"/>
</dbReference>
<dbReference type="AlphaFoldDB" id="A0A2U9TGS0"/>
<accession>A0A2U9TGS0</accession>
<dbReference type="InterPro" id="IPR011032">
    <property type="entry name" value="GroES-like_sf"/>
</dbReference>
<sequence>MDISIRTRGAGGPEVLEVVPQEPQPPGRGEIRLRQHAVGVNFLDIYHRSGLYPLPAPGIPGVEAAGVVEALGPGVEHLQVGDRVAYAGAPGGYASTRLLPAWRAVRLPEDIGFDIAATSMLRGMTAYMLLTLGYPVGAGSTVLVHAAAGGLGTVLTRWSRRLGATVIGTASNEAKAALAVIHGADHVIIGRDADVVGEVARLTDGRGVDFAIDGIGGDMLRRSLRCVRPFGALASIGWVAGPVPPVDVQELGTVSLAKPSVMAYSADPVRYPDAAGAVVEAIRAGIVAGIGGRYRLAEAARAHRELEAGATTGSLLLMP</sequence>
<feature type="domain" description="Enoyl reductase (ER)" evidence="3">
    <location>
        <begin position="11"/>
        <end position="317"/>
    </location>
</feature>
<evidence type="ECO:0000313" key="4">
    <source>
        <dbReference type="EMBL" id="AWV07360.1"/>
    </source>
</evidence>
<dbReference type="GO" id="GO:0005829">
    <property type="term" value="C:cytosol"/>
    <property type="evidence" value="ECO:0007669"/>
    <property type="project" value="TreeGrafter"/>
</dbReference>
<dbReference type="Proteomes" id="UP000249447">
    <property type="component" value="Chromosome"/>
</dbReference>
<dbReference type="GO" id="GO:0035925">
    <property type="term" value="F:mRNA 3'-UTR AU-rich region binding"/>
    <property type="evidence" value="ECO:0007669"/>
    <property type="project" value="TreeGrafter"/>
</dbReference>
<evidence type="ECO:0000256" key="2">
    <source>
        <dbReference type="ARBA" id="ARBA00023002"/>
    </source>
</evidence>
<gene>
    <name evidence="4" type="ORF">C9I47_1664</name>
</gene>
<keyword evidence="2" id="KW-0560">Oxidoreductase</keyword>
<dbReference type="InterPro" id="IPR036291">
    <property type="entry name" value="NAD(P)-bd_dom_sf"/>
</dbReference>
<dbReference type="Gene3D" id="3.40.50.720">
    <property type="entry name" value="NAD(P)-binding Rossmann-like Domain"/>
    <property type="match status" value="1"/>
</dbReference>
<dbReference type="SUPFAM" id="SSF50129">
    <property type="entry name" value="GroES-like"/>
    <property type="match status" value="1"/>
</dbReference>
<dbReference type="InterPro" id="IPR020843">
    <property type="entry name" value="ER"/>
</dbReference>
<dbReference type="KEGG" id="lmb:C9I47_1664"/>
<evidence type="ECO:0000256" key="1">
    <source>
        <dbReference type="ARBA" id="ARBA00022857"/>
    </source>
</evidence>
<protein>
    <submittedName>
        <fullName evidence="4">Alcohol dehydrogenase</fullName>
    </submittedName>
</protein>
<dbReference type="Pfam" id="PF08240">
    <property type="entry name" value="ADH_N"/>
    <property type="match status" value="1"/>
</dbReference>
<evidence type="ECO:0000259" key="3">
    <source>
        <dbReference type="SMART" id="SM00829"/>
    </source>
</evidence>
<dbReference type="GO" id="GO:0003960">
    <property type="term" value="F:quinone reductase (NADPH) activity"/>
    <property type="evidence" value="ECO:0007669"/>
    <property type="project" value="InterPro"/>
</dbReference>
<dbReference type="CDD" id="cd05286">
    <property type="entry name" value="QOR2"/>
    <property type="match status" value="1"/>
</dbReference>
<reference evidence="4 5" key="1">
    <citation type="submission" date="2018-05" db="EMBL/GenBank/DDBJ databases">
        <title>The complete genome of Lysobacter maris HZ9B, a marine bacterium antagonistic against terrestrial plant pathogens.</title>
        <authorList>
            <person name="Zhang X.-Q."/>
        </authorList>
    </citation>
    <scope>NUCLEOTIDE SEQUENCE [LARGE SCALE GENOMIC DNA]</scope>
    <source>
        <strain evidence="4 5">HZ9B</strain>
    </source>
</reference>
<dbReference type="EMBL" id="CP029843">
    <property type="protein sequence ID" value="AWV07360.1"/>
    <property type="molecule type" value="Genomic_DNA"/>
</dbReference>
<dbReference type="SUPFAM" id="SSF51735">
    <property type="entry name" value="NAD(P)-binding Rossmann-fold domains"/>
    <property type="match status" value="1"/>
</dbReference>
<dbReference type="PANTHER" id="PTHR48106:SF13">
    <property type="entry name" value="QUINONE OXIDOREDUCTASE-RELATED"/>
    <property type="match status" value="1"/>
</dbReference>
<dbReference type="InterPro" id="IPR013154">
    <property type="entry name" value="ADH-like_N"/>
</dbReference>
<dbReference type="InterPro" id="IPR047618">
    <property type="entry name" value="QOR-like"/>
</dbReference>
<evidence type="ECO:0000313" key="5">
    <source>
        <dbReference type="Proteomes" id="UP000249447"/>
    </source>
</evidence>
<keyword evidence="1" id="KW-0521">NADP</keyword>